<evidence type="ECO:0000313" key="2">
    <source>
        <dbReference type="Proteomes" id="UP000311919"/>
    </source>
</evidence>
<protein>
    <submittedName>
        <fullName evidence="1">Uncharacterized protein</fullName>
    </submittedName>
</protein>
<gene>
    <name evidence="1" type="ORF">EWB00_008205</name>
</gene>
<comment type="caution">
    <text evidence="1">The sequence shown here is derived from an EMBL/GenBank/DDBJ whole genome shotgun (WGS) entry which is preliminary data.</text>
</comment>
<sequence length="99" mass="11369">MKQRKHPHYPLRPPDNRHGVVLINKDMRINKVRIILNDLSKFLVDQWKKGMTDITESYVIKMLRDRLKMKLIDSNTNGSGFNGCICGQSGTDDNEANGQ</sequence>
<dbReference type="Proteomes" id="UP000311919">
    <property type="component" value="Unassembled WGS sequence"/>
</dbReference>
<dbReference type="AlphaFoldDB" id="A0A4Z2CR30"/>
<dbReference type="EMBL" id="SKCS01000452">
    <property type="protein sequence ID" value="TNN06703.1"/>
    <property type="molecule type" value="Genomic_DNA"/>
</dbReference>
<accession>A0A4Z2CR30</accession>
<keyword evidence="2" id="KW-1185">Reference proteome</keyword>
<proteinExistence type="predicted"/>
<organism evidence="1 2">
    <name type="scientific">Schistosoma japonicum</name>
    <name type="common">Blood fluke</name>
    <dbReference type="NCBI Taxonomy" id="6182"/>
    <lineage>
        <taxon>Eukaryota</taxon>
        <taxon>Metazoa</taxon>
        <taxon>Spiralia</taxon>
        <taxon>Lophotrochozoa</taxon>
        <taxon>Platyhelminthes</taxon>
        <taxon>Trematoda</taxon>
        <taxon>Digenea</taxon>
        <taxon>Strigeidida</taxon>
        <taxon>Schistosomatoidea</taxon>
        <taxon>Schistosomatidae</taxon>
        <taxon>Schistosoma</taxon>
    </lineage>
</organism>
<name>A0A4Z2CR30_SCHJA</name>
<evidence type="ECO:0000313" key="1">
    <source>
        <dbReference type="EMBL" id="TNN06703.1"/>
    </source>
</evidence>
<reference evidence="1 2" key="1">
    <citation type="submission" date="2019-03" db="EMBL/GenBank/DDBJ databases">
        <title>An improved genome assembly of the fluke Schistosoma japonicum.</title>
        <authorList>
            <person name="Hu W."/>
            <person name="Luo F."/>
            <person name="Yin M."/>
            <person name="Mo X."/>
            <person name="Sun C."/>
            <person name="Wu Q."/>
            <person name="Zhu B."/>
            <person name="Xiang M."/>
            <person name="Wang J."/>
            <person name="Wang Y."/>
            <person name="Zhang T."/>
            <person name="Xu B."/>
            <person name="Zheng H."/>
            <person name="Feng Z."/>
        </authorList>
    </citation>
    <scope>NUCLEOTIDE SEQUENCE [LARGE SCALE GENOMIC DNA]</scope>
    <source>
        <strain evidence="1">HuSjv2</strain>
        <tissue evidence="1">Worms</tissue>
    </source>
</reference>